<gene>
    <name evidence="2" type="ORF">F7725_017942</name>
</gene>
<evidence type="ECO:0000313" key="3">
    <source>
        <dbReference type="Proteomes" id="UP000518266"/>
    </source>
</evidence>
<sequence length="570" mass="60626">MEESVADHTQEARQNPSLRKQTTEHMTGALSPLFLPGVLHPPPHIQRCRAGSPPAVIGETGLAQPRRRSEEARKESRRAGRWRRTGGERGRRAAVRNEQPKICSGCTVNSSSDCSGVTAPAEVGTFESEEDGEGESATDGGTERQRHGHRWVGVMGRKELSHINTQHGGVQQQQAVHGDVVSELQSHHPVLLQPAKEVCLCGPAAVQECDPPLGSITHTYRHSCDWSNFPPPPPPPPLEDDLPAPPPEYQPSSYEAASPEFPAPPPAVEDLSLPAPPMTSPPRRPYRLPSTPTPPPPPPPPPLFASGIPSAAGNPQRLVEKQTSFDQQLDTLTDLLSEMETRGPFNPKMGDRPPPAPWAEELKARTNRHANNHNSGPNSSQPLSKAPAVAPKAAFGGRTATSSTSLAQKLNQNLNQNAVPVAPKSSPASSSFPPPPAAPPAAPAPPKTTAPAPAFNHIKSSPFAGQVTANQNPPAAPAPPPQPKMMASPSSSSFNQSMKSPPPPPQPKMMASPSSSFNQPMKSPTPPQPKMMASPSSSFNQPMKSPPPPQPKMMAPHPPAQWLSQVEASL</sequence>
<feature type="compositionally biased region" description="Pro residues" evidence="1">
    <location>
        <begin position="274"/>
        <end position="283"/>
    </location>
</feature>
<keyword evidence="3" id="KW-1185">Reference proteome</keyword>
<feature type="compositionally biased region" description="Low complexity" evidence="1">
    <location>
        <begin position="251"/>
        <end position="260"/>
    </location>
</feature>
<feature type="region of interest" description="Disordered" evidence="1">
    <location>
        <begin position="230"/>
        <end position="324"/>
    </location>
</feature>
<feature type="compositionally biased region" description="Polar residues" evidence="1">
    <location>
        <begin position="372"/>
        <end position="383"/>
    </location>
</feature>
<evidence type="ECO:0000313" key="2">
    <source>
        <dbReference type="EMBL" id="KAF3839225.1"/>
    </source>
</evidence>
<feature type="compositionally biased region" description="Pro residues" evidence="1">
    <location>
        <begin position="432"/>
        <end position="448"/>
    </location>
</feature>
<proteinExistence type="predicted"/>
<feature type="compositionally biased region" description="Basic and acidic residues" evidence="1">
    <location>
        <begin position="67"/>
        <end position="78"/>
    </location>
</feature>
<feature type="region of interest" description="Disordered" evidence="1">
    <location>
        <begin position="123"/>
        <end position="149"/>
    </location>
</feature>
<dbReference type="Proteomes" id="UP000518266">
    <property type="component" value="Unassembled WGS sequence"/>
</dbReference>
<dbReference type="AlphaFoldDB" id="A0A7J5XQ32"/>
<accession>A0A7J5XQ32</accession>
<feature type="compositionally biased region" description="Pro residues" evidence="1">
    <location>
        <begin position="544"/>
        <end position="559"/>
    </location>
</feature>
<feature type="compositionally biased region" description="Low complexity" evidence="1">
    <location>
        <begin position="406"/>
        <end position="431"/>
    </location>
</feature>
<evidence type="ECO:0000256" key="1">
    <source>
        <dbReference type="SAM" id="MobiDB-lite"/>
    </source>
</evidence>
<feature type="compositionally biased region" description="Basic and acidic residues" evidence="1">
    <location>
        <begin position="1"/>
        <end position="11"/>
    </location>
</feature>
<feature type="compositionally biased region" description="Pro residues" evidence="1">
    <location>
        <begin position="291"/>
        <end position="303"/>
    </location>
</feature>
<protein>
    <submittedName>
        <fullName evidence="2">Uncharacterized protein</fullName>
    </submittedName>
</protein>
<feature type="region of interest" description="Disordered" evidence="1">
    <location>
        <begin position="1"/>
        <end position="94"/>
    </location>
</feature>
<feature type="compositionally biased region" description="Pro residues" evidence="1">
    <location>
        <begin position="230"/>
        <end position="249"/>
    </location>
</feature>
<comment type="caution">
    <text evidence="2">The sequence shown here is derived from an EMBL/GenBank/DDBJ whole genome shotgun (WGS) entry which is preliminary data.</text>
</comment>
<feature type="compositionally biased region" description="Low complexity" evidence="1">
    <location>
        <begin position="484"/>
        <end position="499"/>
    </location>
</feature>
<organism evidence="2 3">
    <name type="scientific">Dissostichus mawsoni</name>
    <name type="common">Antarctic cod</name>
    <dbReference type="NCBI Taxonomy" id="36200"/>
    <lineage>
        <taxon>Eukaryota</taxon>
        <taxon>Metazoa</taxon>
        <taxon>Chordata</taxon>
        <taxon>Craniata</taxon>
        <taxon>Vertebrata</taxon>
        <taxon>Euteleostomi</taxon>
        <taxon>Actinopterygii</taxon>
        <taxon>Neopterygii</taxon>
        <taxon>Teleostei</taxon>
        <taxon>Neoteleostei</taxon>
        <taxon>Acanthomorphata</taxon>
        <taxon>Eupercaria</taxon>
        <taxon>Perciformes</taxon>
        <taxon>Notothenioidei</taxon>
        <taxon>Nototheniidae</taxon>
        <taxon>Dissostichus</taxon>
    </lineage>
</organism>
<name>A0A7J5XQ32_DISMA</name>
<dbReference type="EMBL" id="JAAKFY010000021">
    <property type="protein sequence ID" value="KAF3839225.1"/>
    <property type="molecule type" value="Genomic_DNA"/>
</dbReference>
<feature type="compositionally biased region" description="Acidic residues" evidence="1">
    <location>
        <begin position="127"/>
        <end position="136"/>
    </location>
</feature>
<reference evidence="2 3" key="1">
    <citation type="submission" date="2020-03" db="EMBL/GenBank/DDBJ databases">
        <title>Dissostichus mawsoni Genome sequencing and assembly.</title>
        <authorList>
            <person name="Park H."/>
        </authorList>
    </citation>
    <scope>NUCLEOTIDE SEQUENCE [LARGE SCALE GENOMIC DNA]</scope>
    <source>
        <strain evidence="2">DM0001</strain>
        <tissue evidence="2">Muscle</tissue>
    </source>
</reference>
<feature type="compositionally biased region" description="Pro residues" evidence="1">
    <location>
        <begin position="474"/>
        <end position="483"/>
    </location>
</feature>
<feature type="region of interest" description="Disordered" evidence="1">
    <location>
        <begin position="340"/>
        <end position="570"/>
    </location>
</feature>